<evidence type="ECO:0000313" key="5">
    <source>
        <dbReference type="Proteomes" id="UP000239415"/>
    </source>
</evidence>
<protein>
    <recommendedName>
        <fullName evidence="3">DUF7144 domain-containing protein</fullName>
    </recommendedName>
</protein>
<feature type="transmembrane region" description="Helical" evidence="2">
    <location>
        <begin position="56"/>
        <end position="75"/>
    </location>
</feature>
<feature type="transmembrane region" description="Helical" evidence="2">
    <location>
        <begin position="105"/>
        <end position="123"/>
    </location>
</feature>
<keyword evidence="5" id="KW-1185">Reference proteome</keyword>
<evidence type="ECO:0000256" key="1">
    <source>
        <dbReference type="SAM" id="MobiDB-lite"/>
    </source>
</evidence>
<dbReference type="AlphaFoldDB" id="A0A2T0JUV8"/>
<keyword evidence="2" id="KW-1133">Transmembrane helix</keyword>
<evidence type="ECO:0000256" key="2">
    <source>
        <dbReference type="SAM" id="Phobius"/>
    </source>
</evidence>
<feature type="transmembrane region" description="Helical" evidence="2">
    <location>
        <begin position="12"/>
        <end position="36"/>
    </location>
</feature>
<gene>
    <name evidence="4" type="ORF">CLV67_13137</name>
</gene>
<dbReference type="EMBL" id="PVMZ01000031">
    <property type="protein sequence ID" value="PRX11461.1"/>
    <property type="molecule type" value="Genomic_DNA"/>
</dbReference>
<proteinExistence type="predicted"/>
<comment type="caution">
    <text evidence="4">The sequence shown here is derived from an EMBL/GenBank/DDBJ whole genome shotgun (WGS) entry which is preliminary data.</text>
</comment>
<evidence type="ECO:0000313" key="4">
    <source>
        <dbReference type="EMBL" id="PRX11461.1"/>
    </source>
</evidence>
<feature type="region of interest" description="Disordered" evidence="1">
    <location>
        <begin position="142"/>
        <end position="168"/>
    </location>
</feature>
<sequence>MAEESSRAWAGWIAFAATIMIVTSLINICQGLIALLDDEHVVATPDAFVLVDTTSWGWTLLFFGVAVLCVGGFLLSGMNWARIVAIVIVGLHAVVQVVSLGAYPVWSILMIALDTVVLFALTARWTPAAEALREQNERISATAGLPGDDTLHRNLPHETTPMRTFRDT</sequence>
<evidence type="ECO:0000259" key="3">
    <source>
        <dbReference type="Pfam" id="PF23636"/>
    </source>
</evidence>
<keyword evidence="2" id="KW-0812">Transmembrane</keyword>
<feature type="domain" description="DUF7144" evidence="3">
    <location>
        <begin position="12"/>
        <end position="125"/>
    </location>
</feature>
<accession>A0A2T0JUV8</accession>
<dbReference type="InterPro" id="IPR055568">
    <property type="entry name" value="DUF7144"/>
</dbReference>
<dbReference type="RefSeq" id="WP_106330182.1">
    <property type="nucleotide sequence ID" value="NZ_PVMZ01000031.1"/>
</dbReference>
<organism evidence="4 5">
    <name type="scientific">Actinoplanes italicus</name>
    <dbReference type="NCBI Taxonomy" id="113567"/>
    <lineage>
        <taxon>Bacteria</taxon>
        <taxon>Bacillati</taxon>
        <taxon>Actinomycetota</taxon>
        <taxon>Actinomycetes</taxon>
        <taxon>Micromonosporales</taxon>
        <taxon>Micromonosporaceae</taxon>
        <taxon>Actinoplanes</taxon>
    </lineage>
</organism>
<dbReference type="Proteomes" id="UP000239415">
    <property type="component" value="Unassembled WGS sequence"/>
</dbReference>
<dbReference type="Pfam" id="PF23636">
    <property type="entry name" value="DUF7144"/>
    <property type="match status" value="1"/>
</dbReference>
<name>A0A2T0JUV8_9ACTN</name>
<reference evidence="4 5" key="1">
    <citation type="submission" date="2018-03" db="EMBL/GenBank/DDBJ databases">
        <title>Genomic Encyclopedia of Archaeal and Bacterial Type Strains, Phase II (KMG-II): from individual species to whole genera.</title>
        <authorList>
            <person name="Goeker M."/>
        </authorList>
    </citation>
    <scope>NUCLEOTIDE SEQUENCE [LARGE SCALE GENOMIC DNA]</scope>
    <source>
        <strain evidence="4 5">DSM 43146</strain>
    </source>
</reference>
<feature type="transmembrane region" description="Helical" evidence="2">
    <location>
        <begin position="80"/>
        <end position="99"/>
    </location>
</feature>
<keyword evidence="2" id="KW-0472">Membrane</keyword>